<reference evidence="3 4" key="1">
    <citation type="submission" date="2012-02" db="EMBL/GenBank/DDBJ databases">
        <title>Improved High-Quality Draft sequence of Microvirga sp. WSM3557.</title>
        <authorList>
            <consortium name="US DOE Joint Genome Institute"/>
            <person name="Lucas S."/>
            <person name="Han J."/>
            <person name="Lapidus A."/>
            <person name="Cheng J.-F."/>
            <person name="Goodwin L."/>
            <person name="Pitluck S."/>
            <person name="Peters L."/>
            <person name="Zhang X."/>
            <person name="Detter J.C."/>
            <person name="Han C."/>
            <person name="Tapia R."/>
            <person name="Land M."/>
            <person name="Hauser L."/>
            <person name="Kyrpides N."/>
            <person name="Ivanova N."/>
            <person name="Pagani I."/>
            <person name="Brau L."/>
            <person name="Yates R."/>
            <person name="O'Hara G."/>
            <person name="Rui T."/>
            <person name="Howieson J."/>
            <person name="Reeve W."/>
            <person name="Woyke T."/>
        </authorList>
    </citation>
    <scope>NUCLEOTIDE SEQUENCE [LARGE SCALE GENOMIC DNA]</scope>
    <source>
        <strain evidence="3 4">WSM3557</strain>
    </source>
</reference>
<dbReference type="NCBIfam" id="NF033542">
    <property type="entry name" value="transpos_IS110"/>
    <property type="match status" value="1"/>
</dbReference>
<dbReference type="STRING" id="864069.MicloDRAFT_00010730"/>
<evidence type="ECO:0000259" key="1">
    <source>
        <dbReference type="Pfam" id="PF01548"/>
    </source>
</evidence>
<keyword evidence="4" id="KW-1185">Reference proteome</keyword>
<dbReference type="RefSeq" id="WP_009489742.1">
    <property type="nucleotide sequence ID" value="NZ_CP141050.1"/>
</dbReference>
<dbReference type="Pfam" id="PF02371">
    <property type="entry name" value="Transposase_20"/>
    <property type="match status" value="1"/>
</dbReference>
<dbReference type="GO" id="GO:0004803">
    <property type="term" value="F:transposase activity"/>
    <property type="evidence" value="ECO:0007669"/>
    <property type="project" value="InterPro"/>
</dbReference>
<accession>I4Z226</accession>
<feature type="domain" description="Transposase IS110-like N-terminal" evidence="1">
    <location>
        <begin position="6"/>
        <end position="146"/>
    </location>
</feature>
<dbReference type="GO" id="GO:0006313">
    <property type="term" value="P:DNA transposition"/>
    <property type="evidence" value="ECO:0007669"/>
    <property type="project" value="InterPro"/>
</dbReference>
<dbReference type="InterPro" id="IPR002525">
    <property type="entry name" value="Transp_IS110-like_N"/>
</dbReference>
<dbReference type="PATRIC" id="fig|864069.3.peg.1189"/>
<dbReference type="AlphaFoldDB" id="I4Z226"/>
<dbReference type="GO" id="GO:0003677">
    <property type="term" value="F:DNA binding"/>
    <property type="evidence" value="ECO:0007669"/>
    <property type="project" value="InterPro"/>
</dbReference>
<dbReference type="OrthoDB" id="5289737at2"/>
<dbReference type="PANTHER" id="PTHR33055">
    <property type="entry name" value="TRANSPOSASE FOR INSERTION SEQUENCE ELEMENT IS1111A"/>
    <property type="match status" value="1"/>
</dbReference>
<dbReference type="Proteomes" id="UP000003947">
    <property type="component" value="Unassembled WGS sequence"/>
</dbReference>
<dbReference type="InterPro" id="IPR003346">
    <property type="entry name" value="Transposase_20"/>
</dbReference>
<feature type="domain" description="Transposase IS116/IS110/IS902 C-terminal" evidence="2">
    <location>
        <begin position="212"/>
        <end position="289"/>
    </location>
</feature>
<evidence type="ECO:0000259" key="2">
    <source>
        <dbReference type="Pfam" id="PF02371"/>
    </source>
</evidence>
<gene>
    <name evidence="3" type="ORF">MicloDRAFT_00010730</name>
</gene>
<dbReference type="InterPro" id="IPR047650">
    <property type="entry name" value="Transpos_IS110"/>
</dbReference>
<organism evidence="3 4">
    <name type="scientific">Microvirga lotononidis</name>
    <dbReference type="NCBI Taxonomy" id="864069"/>
    <lineage>
        <taxon>Bacteria</taxon>
        <taxon>Pseudomonadati</taxon>
        <taxon>Pseudomonadota</taxon>
        <taxon>Alphaproteobacteria</taxon>
        <taxon>Hyphomicrobiales</taxon>
        <taxon>Methylobacteriaceae</taxon>
        <taxon>Microvirga</taxon>
    </lineage>
</organism>
<dbReference type="EMBL" id="JH660639">
    <property type="protein sequence ID" value="EIM30268.1"/>
    <property type="molecule type" value="Genomic_DNA"/>
</dbReference>
<dbReference type="Pfam" id="PF01548">
    <property type="entry name" value="DEDD_Tnp_IS110"/>
    <property type="match status" value="1"/>
</dbReference>
<dbReference type="HOGENOM" id="CLU_036902_3_1_5"/>
<dbReference type="eggNOG" id="COG3547">
    <property type="taxonomic scope" value="Bacteria"/>
</dbReference>
<evidence type="ECO:0000313" key="4">
    <source>
        <dbReference type="Proteomes" id="UP000003947"/>
    </source>
</evidence>
<name>I4Z226_9HYPH</name>
<dbReference type="PANTHER" id="PTHR33055:SF3">
    <property type="entry name" value="PUTATIVE TRANSPOSASE FOR IS117-RELATED"/>
    <property type="match status" value="1"/>
</dbReference>
<evidence type="ECO:0000313" key="3">
    <source>
        <dbReference type="EMBL" id="EIM30268.1"/>
    </source>
</evidence>
<sequence length="342" mass="37445">MHVTTVGLDLAKHVFQVHGIDQNGQVLIRRQLRRGELIGFFRRLPPCLIGMEACSTAHFWARELAALGHEVRLMPAAYVKPYVKRGKSDALDAAGICEAVTRPTMRYVAIKSSEQQAVLMLHRTRELLVRQRTMLVNALRGHLAEYGIIAPQGLPSVPKLIELAEKARSTVLPELAWRCIRLILAQIEDVHGRIGQVEQEILAWHHTSEVSQRLETIPGVGIITASAIAATISDPGSFRSGRHLAAWIGLVPRQSGTGGKVRLGHISKQGDRYLRRLLVLGATTLLRHARGKTSVTVGWINALLARRPASIVKVAIANKLARVAWAVLQGNQGYRAPAAAAA</sequence>
<proteinExistence type="predicted"/>
<protein>
    <submittedName>
        <fullName evidence="3">Transposase</fullName>
    </submittedName>
</protein>